<proteinExistence type="predicted"/>
<feature type="region of interest" description="Disordered" evidence="1">
    <location>
        <begin position="1"/>
        <end position="31"/>
    </location>
</feature>
<gene>
    <name evidence="2" type="ORF">S12H4_13461</name>
</gene>
<protein>
    <submittedName>
        <fullName evidence="2">Uncharacterized protein</fullName>
    </submittedName>
</protein>
<name>X1T5Y9_9ZZZZ</name>
<reference evidence="2" key="1">
    <citation type="journal article" date="2014" name="Front. Microbiol.">
        <title>High frequency of phylogenetically diverse reductive dehalogenase-homologous genes in deep subseafloor sedimentary metagenomes.</title>
        <authorList>
            <person name="Kawai M."/>
            <person name="Futagami T."/>
            <person name="Toyoda A."/>
            <person name="Takaki Y."/>
            <person name="Nishi S."/>
            <person name="Hori S."/>
            <person name="Arai W."/>
            <person name="Tsubouchi T."/>
            <person name="Morono Y."/>
            <person name="Uchiyama I."/>
            <person name="Ito T."/>
            <person name="Fujiyama A."/>
            <person name="Inagaki F."/>
            <person name="Takami H."/>
        </authorList>
    </citation>
    <scope>NUCLEOTIDE SEQUENCE</scope>
    <source>
        <strain evidence="2">Expedition CK06-06</strain>
    </source>
</reference>
<feature type="non-terminal residue" evidence="2">
    <location>
        <position position="1"/>
    </location>
</feature>
<organism evidence="2">
    <name type="scientific">marine sediment metagenome</name>
    <dbReference type="NCBI Taxonomy" id="412755"/>
    <lineage>
        <taxon>unclassified sequences</taxon>
        <taxon>metagenomes</taxon>
        <taxon>ecological metagenomes</taxon>
    </lineage>
</organism>
<dbReference type="EMBL" id="BARW01006410">
    <property type="protein sequence ID" value="GAI75434.1"/>
    <property type="molecule type" value="Genomic_DNA"/>
</dbReference>
<sequence length="31" mass="3553">ADEEKKAVRERLVAGQEKARAKREAEAKKEK</sequence>
<evidence type="ECO:0000256" key="1">
    <source>
        <dbReference type="SAM" id="MobiDB-lite"/>
    </source>
</evidence>
<evidence type="ECO:0000313" key="2">
    <source>
        <dbReference type="EMBL" id="GAI75434.1"/>
    </source>
</evidence>
<comment type="caution">
    <text evidence="2">The sequence shown here is derived from an EMBL/GenBank/DDBJ whole genome shotgun (WGS) entry which is preliminary data.</text>
</comment>
<accession>X1T5Y9</accession>
<dbReference type="AlphaFoldDB" id="X1T5Y9"/>